<evidence type="ECO:0000256" key="1">
    <source>
        <dbReference type="SAM" id="Phobius"/>
    </source>
</evidence>
<keyword evidence="3" id="KW-1185">Reference proteome</keyword>
<reference evidence="2 3" key="1">
    <citation type="journal article" date="2023" name="Nucleic Acids Res.">
        <title>The hologenome of Daphnia magna reveals possible DNA methylation and microbiome-mediated evolution of the host genome.</title>
        <authorList>
            <person name="Chaturvedi A."/>
            <person name="Li X."/>
            <person name="Dhandapani V."/>
            <person name="Marshall H."/>
            <person name="Kissane S."/>
            <person name="Cuenca-Cambronero M."/>
            <person name="Asole G."/>
            <person name="Calvet F."/>
            <person name="Ruiz-Romero M."/>
            <person name="Marangio P."/>
            <person name="Guigo R."/>
            <person name="Rago D."/>
            <person name="Mirbahai L."/>
            <person name="Eastwood N."/>
            <person name="Colbourne J.K."/>
            <person name="Zhou J."/>
            <person name="Mallon E."/>
            <person name="Orsini L."/>
        </authorList>
    </citation>
    <scope>NUCLEOTIDE SEQUENCE [LARGE SCALE GENOMIC DNA]</scope>
    <source>
        <strain evidence="2">LRV0_1</strain>
    </source>
</reference>
<feature type="transmembrane region" description="Helical" evidence="1">
    <location>
        <begin position="150"/>
        <end position="171"/>
    </location>
</feature>
<feature type="transmembrane region" description="Helical" evidence="1">
    <location>
        <begin position="124"/>
        <end position="144"/>
    </location>
</feature>
<gene>
    <name evidence="2" type="ORF">OUZ56_003578</name>
</gene>
<comment type="caution">
    <text evidence="2">The sequence shown here is derived from an EMBL/GenBank/DDBJ whole genome shotgun (WGS) entry which is preliminary data.</text>
</comment>
<dbReference type="Proteomes" id="UP001234178">
    <property type="component" value="Unassembled WGS sequence"/>
</dbReference>
<organism evidence="2 3">
    <name type="scientific">Daphnia magna</name>
    <dbReference type="NCBI Taxonomy" id="35525"/>
    <lineage>
        <taxon>Eukaryota</taxon>
        <taxon>Metazoa</taxon>
        <taxon>Ecdysozoa</taxon>
        <taxon>Arthropoda</taxon>
        <taxon>Crustacea</taxon>
        <taxon>Branchiopoda</taxon>
        <taxon>Diplostraca</taxon>
        <taxon>Cladocera</taxon>
        <taxon>Anomopoda</taxon>
        <taxon>Daphniidae</taxon>
        <taxon>Daphnia</taxon>
    </lineage>
</organism>
<protein>
    <submittedName>
        <fullName evidence="2">Uncharacterized protein</fullName>
    </submittedName>
</protein>
<keyword evidence="1" id="KW-1133">Transmembrane helix</keyword>
<keyword evidence="1" id="KW-0472">Membrane</keyword>
<accession>A0ABR0A9E2</accession>
<sequence>MVFVTSIIRSIRTTSPDLVCKERLSGFIKPKIDWRLLEIPALKPGLDLVPRSETGFVEESITRCRQQRQATDNQVQKLRLTVHNTINRSKSITIATKVHSPHKVHARKEEKKHDNDIYASVKNYFIFPLSCCAVCVAAFAAFAALLPLPPLLPCCLLLLLLPCYLAVLAAFGRPIGSFSHPAIPSHSGVQQSELVQPLPANRSRGISAISKNRLPSLAL</sequence>
<name>A0ABR0A9E2_9CRUS</name>
<proteinExistence type="predicted"/>
<keyword evidence="1" id="KW-0812">Transmembrane</keyword>
<evidence type="ECO:0000313" key="3">
    <source>
        <dbReference type="Proteomes" id="UP001234178"/>
    </source>
</evidence>
<dbReference type="EMBL" id="JAOYFB010000036">
    <property type="protein sequence ID" value="KAK4021668.1"/>
    <property type="molecule type" value="Genomic_DNA"/>
</dbReference>
<evidence type="ECO:0000313" key="2">
    <source>
        <dbReference type="EMBL" id="KAK4021668.1"/>
    </source>
</evidence>